<reference evidence="1" key="1">
    <citation type="submission" date="2023-03" db="EMBL/GenBank/DDBJ databases">
        <title>Amycolatopsis taiwanensis NBRC 103393.</title>
        <authorList>
            <person name="Ichikawa N."/>
            <person name="Sato H."/>
            <person name="Tonouchi N."/>
        </authorList>
    </citation>
    <scope>NUCLEOTIDE SEQUENCE</scope>
    <source>
        <strain evidence="1">NBRC 103393</strain>
    </source>
</reference>
<dbReference type="EMBL" id="BSTI01000005">
    <property type="protein sequence ID" value="GLY66058.1"/>
    <property type="molecule type" value="Genomic_DNA"/>
</dbReference>
<sequence length="102" mass="11463">MDMLGSYPNQGFDNRHASQSLRIVYGGHQNVTATVQVSARRRGPRRPPNQVWSCKPRKEVIVPAPRPHRPGKRPALPQASTEVIYWPGNAFTTRFETDSAVI</sequence>
<proteinExistence type="predicted"/>
<accession>A0A9W6R0G0</accession>
<evidence type="ECO:0000313" key="2">
    <source>
        <dbReference type="Proteomes" id="UP001165136"/>
    </source>
</evidence>
<organism evidence="1 2">
    <name type="scientific">Amycolatopsis taiwanensis</name>
    <dbReference type="NCBI Taxonomy" id="342230"/>
    <lineage>
        <taxon>Bacteria</taxon>
        <taxon>Bacillati</taxon>
        <taxon>Actinomycetota</taxon>
        <taxon>Actinomycetes</taxon>
        <taxon>Pseudonocardiales</taxon>
        <taxon>Pseudonocardiaceae</taxon>
        <taxon>Amycolatopsis</taxon>
    </lineage>
</organism>
<name>A0A9W6R0G0_9PSEU</name>
<evidence type="ECO:0000313" key="1">
    <source>
        <dbReference type="EMBL" id="GLY66058.1"/>
    </source>
</evidence>
<dbReference type="AlphaFoldDB" id="A0A9W6R0G0"/>
<protein>
    <submittedName>
        <fullName evidence="1">Uncharacterized protein</fullName>
    </submittedName>
</protein>
<keyword evidence="2" id="KW-1185">Reference proteome</keyword>
<dbReference type="Proteomes" id="UP001165136">
    <property type="component" value="Unassembled WGS sequence"/>
</dbReference>
<gene>
    <name evidence="1" type="ORF">Atai01_26770</name>
</gene>
<comment type="caution">
    <text evidence="1">The sequence shown here is derived from an EMBL/GenBank/DDBJ whole genome shotgun (WGS) entry which is preliminary data.</text>
</comment>